<organism evidence="7 8">
    <name type="scientific">Planctobacterium marinum</name>
    <dbReference type="NCBI Taxonomy" id="1631968"/>
    <lineage>
        <taxon>Bacteria</taxon>
        <taxon>Pseudomonadati</taxon>
        <taxon>Pseudomonadota</taxon>
        <taxon>Gammaproteobacteria</taxon>
        <taxon>Alteromonadales</taxon>
        <taxon>Alteromonadaceae</taxon>
        <taxon>Planctobacterium</taxon>
    </lineage>
</organism>
<dbReference type="GO" id="GO:0016020">
    <property type="term" value="C:membrane"/>
    <property type="evidence" value="ECO:0007669"/>
    <property type="project" value="UniProtKB-SubCell"/>
</dbReference>
<name>A0AA48KSI4_9ALTE</name>
<feature type="transmembrane region" description="Helical" evidence="5">
    <location>
        <begin position="241"/>
        <end position="260"/>
    </location>
</feature>
<dbReference type="InterPro" id="IPR050638">
    <property type="entry name" value="AA-Vitamin_Transporters"/>
</dbReference>
<evidence type="ECO:0000256" key="5">
    <source>
        <dbReference type="SAM" id="Phobius"/>
    </source>
</evidence>
<keyword evidence="4 5" id="KW-0472">Membrane</keyword>
<feature type="domain" description="EamA" evidence="6">
    <location>
        <begin position="9"/>
        <end position="138"/>
    </location>
</feature>
<feature type="transmembrane region" description="Helical" evidence="5">
    <location>
        <begin position="146"/>
        <end position="167"/>
    </location>
</feature>
<keyword evidence="2 5" id="KW-0812">Transmembrane</keyword>
<evidence type="ECO:0000313" key="8">
    <source>
        <dbReference type="Proteomes" id="UP001333710"/>
    </source>
</evidence>
<evidence type="ECO:0000313" key="7">
    <source>
        <dbReference type="EMBL" id="BDX08643.1"/>
    </source>
</evidence>
<feature type="transmembrane region" description="Helical" evidence="5">
    <location>
        <begin position="7"/>
        <end position="24"/>
    </location>
</feature>
<evidence type="ECO:0000256" key="2">
    <source>
        <dbReference type="ARBA" id="ARBA00022692"/>
    </source>
</evidence>
<dbReference type="Gene3D" id="1.10.3730.20">
    <property type="match status" value="1"/>
</dbReference>
<gene>
    <name evidence="7" type="ORF">MACH26_41640</name>
</gene>
<dbReference type="InterPro" id="IPR000620">
    <property type="entry name" value="EamA_dom"/>
</dbReference>
<reference evidence="7" key="1">
    <citation type="submission" date="2023-01" db="EMBL/GenBank/DDBJ databases">
        <title>Complete genome sequence of Planctobacterium marinum strain Dej080120_11.</title>
        <authorList>
            <person name="Ueki S."/>
            <person name="Maruyama F."/>
        </authorList>
    </citation>
    <scope>NUCLEOTIDE SEQUENCE</scope>
    <source>
        <strain evidence="7">Dej080120_11</strain>
    </source>
</reference>
<feature type="transmembrane region" description="Helical" evidence="5">
    <location>
        <begin position="66"/>
        <end position="87"/>
    </location>
</feature>
<feature type="transmembrane region" description="Helical" evidence="5">
    <location>
        <begin position="266"/>
        <end position="286"/>
    </location>
</feature>
<accession>A0AA48KSI4</accession>
<dbReference type="Proteomes" id="UP001333710">
    <property type="component" value="Chromosome"/>
</dbReference>
<dbReference type="PANTHER" id="PTHR32322:SF9">
    <property type="entry name" value="AMINO-ACID METABOLITE EFFLUX PUMP-RELATED"/>
    <property type="match status" value="1"/>
</dbReference>
<evidence type="ECO:0000256" key="1">
    <source>
        <dbReference type="ARBA" id="ARBA00004141"/>
    </source>
</evidence>
<protein>
    <recommendedName>
        <fullName evidence="6">EamA domain-containing protein</fullName>
    </recommendedName>
</protein>
<feature type="transmembrane region" description="Helical" evidence="5">
    <location>
        <begin position="30"/>
        <end position="54"/>
    </location>
</feature>
<dbReference type="SUPFAM" id="SSF103481">
    <property type="entry name" value="Multidrug resistance efflux transporter EmrE"/>
    <property type="match status" value="2"/>
</dbReference>
<dbReference type="EMBL" id="AP027272">
    <property type="protein sequence ID" value="BDX08643.1"/>
    <property type="molecule type" value="Genomic_DNA"/>
</dbReference>
<feature type="transmembrane region" description="Helical" evidence="5">
    <location>
        <begin position="179"/>
        <end position="202"/>
    </location>
</feature>
<sequence length="299" mass="32412">MQAKSYLELVILGALWGASFLFMRTGSPEFGAFSLILIRASVAAIFLVLLMLFIRRHEMQQIRTHWKHLVILGLTNTAIPFTLFAWATLSLEAGLTATLNSTAPMFGALVAWVWLKDKIAAGTALGLIVGFGGVFILMSEKISEDVLLLLPILGALLASTCYGFAACYSKLYAAGMRPLAVATGSQISASIMLIIPGVMTWPETMPSVSAWRDVIMLGIACTGIAYILYFRILAREGVSKALSVTYLVPLFAFIWGWWFINEQVTQTIMLGAATILLGVALTTGMLKLPGKRALAKTNP</sequence>
<dbReference type="PANTHER" id="PTHR32322">
    <property type="entry name" value="INNER MEMBRANE TRANSPORTER"/>
    <property type="match status" value="1"/>
</dbReference>
<evidence type="ECO:0000256" key="4">
    <source>
        <dbReference type="ARBA" id="ARBA00023136"/>
    </source>
</evidence>
<comment type="subcellular location">
    <subcellularLocation>
        <location evidence="1">Membrane</location>
        <topology evidence="1">Multi-pass membrane protein</topology>
    </subcellularLocation>
</comment>
<evidence type="ECO:0000259" key="6">
    <source>
        <dbReference type="Pfam" id="PF00892"/>
    </source>
</evidence>
<dbReference type="Pfam" id="PF00892">
    <property type="entry name" value="EamA"/>
    <property type="match status" value="2"/>
</dbReference>
<feature type="transmembrane region" description="Helical" evidence="5">
    <location>
        <begin position="93"/>
        <end position="115"/>
    </location>
</feature>
<dbReference type="InterPro" id="IPR037185">
    <property type="entry name" value="EmrE-like"/>
</dbReference>
<dbReference type="KEGG" id="pmaw:MACH26_41640"/>
<feature type="domain" description="EamA" evidence="6">
    <location>
        <begin position="151"/>
        <end position="283"/>
    </location>
</feature>
<dbReference type="RefSeq" id="WP_338294707.1">
    <property type="nucleotide sequence ID" value="NZ_AP027272.1"/>
</dbReference>
<keyword evidence="3 5" id="KW-1133">Transmembrane helix</keyword>
<keyword evidence="8" id="KW-1185">Reference proteome</keyword>
<feature type="transmembrane region" description="Helical" evidence="5">
    <location>
        <begin position="214"/>
        <end position="234"/>
    </location>
</feature>
<feature type="transmembrane region" description="Helical" evidence="5">
    <location>
        <begin position="122"/>
        <end position="140"/>
    </location>
</feature>
<dbReference type="AlphaFoldDB" id="A0AA48KSI4"/>
<proteinExistence type="predicted"/>
<evidence type="ECO:0000256" key="3">
    <source>
        <dbReference type="ARBA" id="ARBA00022989"/>
    </source>
</evidence>